<dbReference type="InterPro" id="IPR003149">
    <property type="entry name" value="Fe_hydrogenase_ssu"/>
</dbReference>
<dbReference type="RefSeq" id="WP_046823710.1">
    <property type="nucleotide sequence ID" value="NZ_LBBT01000262.1"/>
</dbReference>
<organism evidence="5 6">
    <name type="scientific">Paraclostridium benzoelyticum</name>
    <dbReference type="NCBI Taxonomy" id="1629550"/>
    <lineage>
        <taxon>Bacteria</taxon>
        <taxon>Bacillati</taxon>
        <taxon>Bacillota</taxon>
        <taxon>Clostridia</taxon>
        <taxon>Peptostreptococcales</taxon>
        <taxon>Peptostreptococcaceae</taxon>
        <taxon>Paraclostridium</taxon>
    </lineage>
</organism>
<dbReference type="EMBL" id="LBBT01000262">
    <property type="protein sequence ID" value="KKY00574.1"/>
    <property type="molecule type" value="Genomic_DNA"/>
</dbReference>
<dbReference type="PANTHER" id="PTHR11615">
    <property type="entry name" value="NITRATE, FORMATE, IRON DEHYDROGENASE"/>
    <property type="match status" value="1"/>
</dbReference>
<dbReference type="GO" id="GO:0005506">
    <property type="term" value="F:iron ion binding"/>
    <property type="evidence" value="ECO:0007669"/>
    <property type="project" value="InterPro"/>
</dbReference>
<feature type="domain" description="4Fe-4S ferredoxin-type" evidence="4">
    <location>
        <begin position="48"/>
        <end position="77"/>
    </location>
</feature>
<dbReference type="Gene3D" id="3.40.950.10">
    <property type="entry name" value="Fe-only Hydrogenase (Larger Subunit), Chain L, domain 3"/>
    <property type="match status" value="1"/>
</dbReference>
<keyword evidence="6" id="KW-1185">Reference proteome</keyword>
<keyword evidence="1" id="KW-0479">Metal-binding</keyword>
<dbReference type="SMART" id="SM00902">
    <property type="entry name" value="Fe_hyd_SSU"/>
    <property type="match status" value="1"/>
</dbReference>
<sequence length="466" mass="51660">MKHLFTEKVVPIELDNPSIQIDFDKCIKCGLCKRVCANEIGVNGYFDLENTGDIAICINCGQCVQACPKKAITQVIDVDRVKEAINDPEKIVIFSTAPAVRVALGEEFNLEEGAYVEDKMVDALRKLGGDYVFDVTFGADMTIMEEANELVSRIKNGKGKTPQFTSCCPSWVKFAETFYPELIPNLSTTKSPIGIQGAVIKTYFAQKANIDPEKIVNVTITPCTAKKYEIDRPEMNASAKYNKSENMRDNDIILTTKELAQWLRDEEIDFNALEGSKFDNILGLGSGAGVIFGNSGGVMEAAVRTVYNILTDENPHKELLHFNPVRGLEDVKEATLTIGDTTLKLAAVQGTANVRTLIEKLKSGEVKYDFIEVMTCKGGCIGGAGQPKMKARISNEMRLKRIEGLYDKDEHIAIKCSYENPDVINVYKEFFKQPLSHLSHELLHTTFESKHDMLGLDKDSNVSDIG</sequence>
<comment type="caution">
    <text evidence="5">The sequence shown here is derived from an EMBL/GenBank/DDBJ whole genome shotgun (WGS) entry which is preliminary data.</text>
</comment>
<dbReference type="SUPFAM" id="SSF53920">
    <property type="entry name" value="Fe-only hydrogenase"/>
    <property type="match status" value="1"/>
</dbReference>
<name>A0A0M3DGI5_9FIRM</name>
<proteinExistence type="predicted"/>
<dbReference type="InterPro" id="IPR004108">
    <property type="entry name" value="Fe_hydrogenase_lsu_C"/>
</dbReference>
<dbReference type="AlphaFoldDB" id="A0A0M3DGI5"/>
<dbReference type="InterPro" id="IPR036991">
    <property type="entry name" value="Fe_hydrogenase_ssu_sf"/>
</dbReference>
<dbReference type="InterPro" id="IPR009016">
    <property type="entry name" value="Fe_hydrogenase"/>
</dbReference>
<dbReference type="Gene3D" id="4.10.260.20">
    <property type="entry name" value="Iron hydrogenase, small subunit"/>
    <property type="match status" value="1"/>
</dbReference>
<dbReference type="Gene3D" id="3.30.70.20">
    <property type="match status" value="1"/>
</dbReference>
<keyword evidence="2" id="KW-0408">Iron</keyword>
<dbReference type="OrthoDB" id="9805142at2"/>
<dbReference type="PATRIC" id="fig|1629550.3.peg.2153"/>
<keyword evidence="3" id="KW-0411">Iron-sulfur</keyword>
<dbReference type="PROSITE" id="PS51379">
    <property type="entry name" value="4FE4S_FER_2"/>
    <property type="match status" value="2"/>
</dbReference>
<evidence type="ECO:0000259" key="4">
    <source>
        <dbReference type="PROSITE" id="PS51379"/>
    </source>
</evidence>
<dbReference type="GO" id="GO:0051536">
    <property type="term" value="F:iron-sulfur cluster binding"/>
    <property type="evidence" value="ECO:0007669"/>
    <property type="project" value="UniProtKB-KW"/>
</dbReference>
<evidence type="ECO:0000256" key="1">
    <source>
        <dbReference type="ARBA" id="ARBA00022723"/>
    </source>
</evidence>
<evidence type="ECO:0000313" key="5">
    <source>
        <dbReference type="EMBL" id="KKY00574.1"/>
    </source>
</evidence>
<dbReference type="InterPro" id="IPR017896">
    <property type="entry name" value="4Fe4S_Fe-S-bd"/>
</dbReference>
<dbReference type="InterPro" id="IPR017900">
    <property type="entry name" value="4Fe4S_Fe_S_CS"/>
</dbReference>
<dbReference type="InterPro" id="IPR050340">
    <property type="entry name" value="Cytosolic_Fe-S_CAF"/>
</dbReference>
<evidence type="ECO:0000313" key="6">
    <source>
        <dbReference type="Proteomes" id="UP000034407"/>
    </source>
</evidence>
<protein>
    <submittedName>
        <fullName evidence="5">Hydrogenase</fullName>
    </submittedName>
</protein>
<dbReference type="Pfam" id="PF13187">
    <property type="entry name" value="Fer4_9"/>
    <property type="match status" value="1"/>
</dbReference>
<dbReference type="GO" id="GO:0008901">
    <property type="term" value="F:ferredoxin hydrogenase activity"/>
    <property type="evidence" value="ECO:0007669"/>
    <property type="project" value="InterPro"/>
</dbReference>
<dbReference type="Pfam" id="PF02906">
    <property type="entry name" value="Fe_hyd_lg_C"/>
    <property type="match status" value="1"/>
</dbReference>
<gene>
    <name evidence="5" type="ORF">VN21_13485</name>
</gene>
<dbReference type="Pfam" id="PF02256">
    <property type="entry name" value="Fe_hyd_SSU"/>
    <property type="match status" value="1"/>
</dbReference>
<dbReference type="InterPro" id="IPR013352">
    <property type="entry name" value="Fe_hydrogenase_subset"/>
</dbReference>
<dbReference type="PROSITE" id="PS00198">
    <property type="entry name" value="4FE4S_FER_1"/>
    <property type="match status" value="1"/>
</dbReference>
<dbReference type="NCBIfam" id="TIGR02512">
    <property type="entry name" value="FeFe_hydrog_A"/>
    <property type="match status" value="1"/>
</dbReference>
<dbReference type="Proteomes" id="UP000034407">
    <property type="component" value="Unassembled WGS sequence"/>
</dbReference>
<reference evidence="5 6" key="1">
    <citation type="submission" date="2015-04" db="EMBL/GenBank/DDBJ databases">
        <title>Microcin producing Clostridium sp. JC272T.</title>
        <authorList>
            <person name="Jyothsna T."/>
            <person name="Sasikala C."/>
            <person name="Ramana C."/>
        </authorList>
    </citation>
    <scope>NUCLEOTIDE SEQUENCE [LARGE SCALE GENOMIC DNA]</scope>
    <source>
        <strain evidence="5 6">JC272</strain>
    </source>
</reference>
<feature type="domain" description="4Fe-4S ferredoxin-type" evidence="4">
    <location>
        <begin position="17"/>
        <end position="45"/>
    </location>
</feature>
<dbReference type="Gene3D" id="3.40.50.1780">
    <property type="match status" value="1"/>
</dbReference>
<evidence type="ECO:0000256" key="3">
    <source>
        <dbReference type="ARBA" id="ARBA00023014"/>
    </source>
</evidence>
<evidence type="ECO:0000256" key="2">
    <source>
        <dbReference type="ARBA" id="ARBA00023004"/>
    </source>
</evidence>
<accession>A0A0M3DGI5</accession>
<dbReference type="SUPFAM" id="SSF54862">
    <property type="entry name" value="4Fe-4S ferredoxins"/>
    <property type="match status" value="1"/>
</dbReference>